<geneLocation type="mitochondrion" evidence="21"/>
<dbReference type="PANTHER" id="PTHR46552">
    <property type="entry name" value="NADH-UBIQUINONE OXIDOREDUCTASE CHAIN 2"/>
    <property type="match status" value="1"/>
</dbReference>
<feature type="transmembrane region" description="Helical" evidence="18">
    <location>
        <begin position="56"/>
        <end position="76"/>
    </location>
</feature>
<feature type="domain" description="NADH:quinone oxidoreductase/Mrp antiporter transmembrane" evidence="20">
    <location>
        <begin position="22"/>
        <end position="279"/>
    </location>
</feature>
<evidence type="ECO:0000256" key="16">
    <source>
        <dbReference type="ARBA" id="ARBA00023136"/>
    </source>
</evidence>
<feature type="transmembrane region" description="Helical" evidence="18">
    <location>
        <begin position="193"/>
        <end position="219"/>
    </location>
</feature>
<dbReference type="EC" id="7.1.1.2" evidence="4 18"/>
<dbReference type="PANTHER" id="PTHR46552:SF1">
    <property type="entry name" value="NADH-UBIQUINONE OXIDOREDUCTASE CHAIN 2"/>
    <property type="match status" value="1"/>
</dbReference>
<reference evidence="21" key="1">
    <citation type="submission" date="2013-10" db="EMBL/GenBank/DDBJ databases">
        <authorList>
            <person name="Chen S.I."/>
        </authorList>
    </citation>
    <scope>NUCLEOTIDE SEQUENCE</scope>
</reference>
<dbReference type="PRINTS" id="PR01436">
    <property type="entry name" value="NADHDHGNASE2"/>
</dbReference>
<keyword evidence="15 18" id="KW-0496">Mitochondrion</keyword>
<evidence type="ECO:0000256" key="7">
    <source>
        <dbReference type="ARBA" id="ARBA00022660"/>
    </source>
</evidence>
<accession>A0A342CFH6</accession>
<dbReference type="GO" id="GO:0006120">
    <property type="term" value="P:mitochondrial electron transport, NADH to ubiquinone"/>
    <property type="evidence" value="ECO:0007669"/>
    <property type="project" value="InterPro"/>
</dbReference>
<evidence type="ECO:0000256" key="5">
    <source>
        <dbReference type="ARBA" id="ARBA00021008"/>
    </source>
</evidence>
<keyword evidence="14 18" id="KW-0830">Ubiquinone</keyword>
<evidence type="ECO:0000259" key="20">
    <source>
        <dbReference type="Pfam" id="PF00361"/>
    </source>
</evidence>
<gene>
    <name evidence="21" type="primary">ND2</name>
</gene>
<dbReference type="GO" id="GO:0005743">
    <property type="term" value="C:mitochondrial inner membrane"/>
    <property type="evidence" value="ECO:0007669"/>
    <property type="project" value="UniProtKB-SubCell"/>
</dbReference>
<evidence type="ECO:0000256" key="2">
    <source>
        <dbReference type="ARBA" id="ARBA00004448"/>
    </source>
</evidence>
<comment type="function">
    <text evidence="18">Core subunit of the mitochondrial membrane respiratory chain NADH dehydrogenase (Complex I) which catalyzes electron transfer from NADH through the respiratory chain, using ubiquinone as an electron acceptor. Essential for the catalytic activity and assembly of complex I.</text>
</comment>
<dbReference type="GeneID" id="34829192"/>
<dbReference type="AlphaFoldDB" id="A0A342CFH6"/>
<dbReference type="GO" id="GO:0008137">
    <property type="term" value="F:NADH dehydrogenase (ubiquinone) activity"/>
    <property type="evidence" value="ECO:0007669"/>
    <property type="project" value="UniProtKB-EC"/>
</dbReference>
<evidence type="ECO:0000256" key="3">
    <source>
        <dbReference type="ARBA" id="ARBA00007012"/>
    </source>
</evidence>
<evidence type="ECO:0000256" key="10">
    <source>
        <dbReference type="ARBA" id="ARBA00022967"/>
    </source>
</evidence>
<dbReference type="PROSITE" id="PS51257">
    <property type="entry name" value="PROKAR_LIPOPROTEIN"/>
    <property type="match status" value="1"/>
</dbReference>
<comment type="function">
    <text evidence="1">Core subunit of the mitochondrial membrane respiratory chain NADH dehydrogenase (Complex I) that is believed to belong to the minimal assembly required for catalysis. Complex I functions in the transfer of electrons from NADH to the respiratory chain. The immediate electron acceptor for the enzyme is believed to be ubiquinone.</text>
</comment>
<keyword evidence="11 18" id="KW-0249">Electron transport</keyword>
<dbReference type="InterPro" id="IPR003917">
    <property type="entry name" value="NADH_UbQ_OxRdtase_chain2"/>
</dbReference>
<evidence type="ECO:0000256" key="17">
    <source>
        <dbReference type="ARBA" id="ARBA00049551"/>
    </source>
</evidence>
<evidence type="ECO:0000256" key="18">
    <source>
        <dbReference type="RuleBase" id="RU003403"/>
    </source>
</evidence>
<dbReference type="RefSeq" id="YP_009440922.1">
    <property type="nucleotide sequence ID" value="NC_036156.1"/>
</dbReference>
<comment type="subcellular location">
    <subcellularLocation>
        <location evidence="2 18">Mitochondrion inner membrane</location>
        <topology evidence="2 18">Multi-pass membrane protein</topology>
    </subcellularLocation>
</comment>
<dbReference type="InterPro" id="IPR001750">
    <property type="entry name" value="ND/Mrp_TM"/>
</dbReference>
<evidence type="ECO:0000256" key="4">
    <source>
        <dbReference type="ARBA" id="ARBA00012944"/>
    </source>
</evidence>
<evidence type="ECO:0000256" key="8">
    <source>
        <dbReference type="ARBA" id="ARBA00022692"/>
    </source>
</evidence>
<evidence type="ECO:0000256" key="1">
    <source>
        <dbReference type="ARBA" id="ARBA00003257"/>
    </source>
</evidence>
<proteinExistence type="inferred from homology"/>
<dbReference type="Pfam" id="PF00361">
    <property type="entry name" value="Proton_antipo_M"/>
    <property type="match status" value="1"/>
</dbReference>
<keyword evidence="7 18" id="KW-0679">Respiratory chain</keyword>
<feature type="transmembrane region" description="Helical" evidence="18">
    <location>
        <begin position="146"/>
        <end position="163"/>
    </location>
</feature>
<protein>
    <recommendedName>
        <fullName evidence="5 18">NADH-ubiquinone oxidoreductase chain 2</fullName>
        <ecNumber evidence="4 18">7.1.1.2</ecNumber>
    </recommendedName>
</protein>
<dbReference type="EMBL" id="KF717095">
    <property type="protein sequence ID" value="AHC32052.1"/>
    <property type="molecule type" value="Genomic_DNA"/>
</dbReference>
<evidence type="ECO:0000256" key="15">
    <source>
        <dbReference type="ARBA" id="ARBA00023128"/>
    </source>
</evidence>
<dbReference type="InterPro" id="IPR050175">
    <property type="entry name" value="Complex_I_Subunit_2"/>
</dbReference>
<feature type="transmembrane region" description="Helical" evidence="18">
    <location>
        <begin position="315"/>
        <end position="335"/>
    </location>
</feature>
<dbReference type="CTD" id="4536"/>
<feature type="chain" id="PRO_5016566113" description="NADH-ubiquinone oxidoreductase chain 2" evidence="19">
    <location>
        <begin position="22"/>
        <end position="336"/>
    </location>
</feature>
<evidence type="ECO:0000256" key="6">
    <source>
        <dbReference type="ARBA" id="ARBA00022448"/>
    </source>
</evidence>
<evidence type="ECO:0000313" key="21">
    <source>
        <dbReference type="EMBL" id="AHC32052.1"/>
    </source>
</evidence>
<feature type="transmembrane region" description="Helical" evidence="18">
    <location>
        <begin position="265"/>
        <end position="285"/>
    </location>
</feature>
<evidence type="ECO:0000256" key="12">
    <source>
        <dbReference type="ARBA" id="ARBA00022989"/>
    </source>
</evidence>
<sequence length="336" mass="40494">MNNSKMMFFILMIFSIFLTLSSNSWISCWMGLEINTLAFLPFIFKKNNSLKSEMSIKYFIIQSMSSINFLFLIMIMKFNLWNLKNYDNIILMNINLSLMFKLGSSPFHLWMINIIESLTWMNMFIFFTIQKLPPLILISYYLNYKFMYLMIILNCLFGSLGGLNQLSIRKIMSFSSIYNFSWMFSSLMISENMFLFFMMMYSLILISLMLFFSLMNLSYMNQLYLLKTNKWFILIILLNLLSLGGLPPFLGFITKWIISISFIKINSFIIIILMMSSLINLYYYIQLMYPIFLLNKFEIKWFQFFNKNLNWNLKIWIWIFFSFTNLILISFFMFMF</sequence>
<evidence type="ECO:0000256" key="9">
    <source>
        <dbReference type="ARBA" id="ARBA00022792"/>
    </source>
</evidence>
<organism evidence="21">
    <name type="scientific">Hydromanicus wulaianus</name>
    <dbReference type="NCBI Taxonomy" id="1435189"/>
    <lineage>
        <taxon>Eukaryota</taxon>
        <taxon>Metazoa</taxon>
        <taxon>Ecdysozoa</taxon>
        <taxon>Arthropoda</taxon>
        <taxon>Hexapoda</taxon>
        <taxon>Insecta</taxon>
        <taxon>Pterygota</taxon>
        <taxon>Neoptera</taxon>
        <taxon>Endopterygota</taxon>
        <taxon>Trichoptera</taxon>
        <taxon>Annulipalpia</taxon>
        <taxon>Hydropsychoidea</taxon>
        <taxon>Hydropsychidae</taxon>
        <taxon>Hydropsychinae</taxon>
        <taxon>Hydromanicus</taxon>
    </lineage>
</organism>
<evidence type="ECO:0000256" key="14">
    <source>
        <dbReference type="ARBA" id="ARBA00023075"/>
    </source>
</evidence>
<comment type="catalytic activity">
    <reaction evidence="17 18">
        <text>a ubiquinone + NADH + 5 H(+)(in) = a ubiquinol + NAD(+) + 4 H(+)(out)</text>
        <dbReference type="Rhea" id="RHEA:29091"/>
        <dbReference type="Rhea" id="RHEA-COMP:9565"/>
        <dbReference type="Rhea" id="RHEA-COMP:9566"/>
        <dbReference type="ChEBI" id="CHEBI:15378"/>
        <dbReference type="ChEBI" id="CHEBI:16389"/>
        <dbReference type="ChEBI" id="CHEBI:17976"/>
        <dbReference type="ChEBI" id="CHEBI:57540"/>
        <dbReference type="ChEBI" id="CHEBI:57945"/>
        <dbReference type="EC" id="7.1.1.2"/>
    </reaction>
</comment>
<evidence type="ECO:0000256" key="19">
    <source>
        <dbReference type="SAM" id="SignalP"/>
    </source>
</evidence>
<comment type="similarity">
    <text evidence="3 18">Belongs to the complex I subunit 2 family.</text>
</comment>
<evidence type="ECO:0000256" key="13">
    <source>
        <dbReference type="ARBA" id="ARBA00023027"/>
    </source>
</evidence>
<keyword evidence="10 18" id="KW-1278">Translocase</keyword>
<keyword evidence="8 18" id="KW-0812">Transmembrane</keyword>
<keyword evidence="12 18" id="KW-1133">Transmembrane helix</keyword>
<keyword evidence="16 18" id="KW-0472">Membrane</keyword>
<keyword evidence="9 18" id="KW-0999">Mitochondrion inner membrane</keyword>
<keyword evidence="6" id="KW-0813">Transport</keyword>
<name>A0A342CFH6_9NEOP</name>
<evidence type="ECO:0000256" key="11">
    <source>
        <dbReference type="ARBA" id="ARBA00022982"/>
    </source>
</evidence>
<feature type="transmembrane region" description="Helical" evidence="18">
    <location>
        <begin position="231"/>
        <end position="253"/>
    </location>
</feature>
<keyword evidence="13 18" id="KW-0520">NAD</keyword>
<feature type="signal peptide" evidence="19">
    <location>
        <begin position="1"/>
        <end position="21"/>
    </location>
</feature>
<keyword evidence="19" id="KW-0732">Signal</keyword>